<dbReference type="SMART" id="SM00028">
    <property type="entry name" value="TPR"/>
    <property type="match status" value="4"/>
</dbReference>
<dbReference type="Pfam" id="PF13181">
    <property type="entry name" value="TPR_8"/>
    <property type="match status" value="1"/>
</dbReference>
<reference evidence="1" key="2">
    <citation type="journal article" date="2014" name="ISME J.">
        <title>Microbial stratification in low pH oxic and suboxic macroscopic growths along an acid mine drainage.</title>
        <authorList>
            <person name="Mendez-Garcia C."/>
            <person name="Mesa V."/>
            <person name="Sprenger R.R."/>
            <person name="Richter M."/>
            <person name="Diez M.S."/>
            <person name="Solano J."/>
            <person name="Bargiela R."/>
            <person name="Golyshina O.V."/>
            <person name="Manteca A."/>
            <person name="Ramos J.L."/>
            <person name="Gallego J.R."/>
            <person name="Llorente I."/>
            <person name="Martins Dos Santos V.A."/>
            <person name="Jensen O.N."/>
            <person name="Pelaez A.I."/>
            <person name="Sanchez J."/>
            <person name="Ferrer M."/>
        </authorList>
    </citation>
    <scope>NUCLEOTIDE SEQUENCE</scope>
</reference>
<comment type="caution">
    <text evidence="1">The sequence shown here is derived from an EMBL/GenBank/DDBJ whole genome shotgun (WGS) entry which is preliminary data.</text>
</comment>
<protein>
    <submittedName>
        <fullName evidence="1">Uncharacterized protein</fullName>
    </submittedName>
</protein>
<name>T1C428_9ZZZZ</name>
<evidence type="ECO:0000313" key="1">
    <source>
        <dbReference type="EMBL" id="EQD60059.1"/>
    </source>
</evidence>
<accession>T1C428</accession>
<dbReference type="InterPro" id="IPR019734">
    <property type="entry name" value="TPR_rpt"/>
</dbReference>
<dbReference type="PROSITE" id="PS50005">
    <property type="entry name" value="TPR"/>
    <property type="match status" value="1"/>
</dbReference>
<proteinExistence type="predicted"/>
<feature type="non-terminal residue" evidence="1">
    <location>
        <position position="269"/>
    </location>
</feature>
<dbReference type="SUPFAM" id="SSF48452">
    <property type="entry name" value="TPR-like"/>
    <property type="match status" value="1"/>
</dbReference>
<dbReference type="InterPro" id="IPR011990">
    <property type="entry name" value="TPR-like_helical_dom_sf"/>
</dbReference>
<dbReference type="Gene3D" id="1.25.40.10">
    <property type="entry name" value="Tetratricopeptide repeat domain"/>
    <property type="match status" value="2"/>
</dbReference>
<organism evidence="1">
    <name type="scientific">mine drainage metagenome</name>
    <dbReference type="NCBI Taxonomy" id="410659"/>
    <lineage>
        <taxon>unclassified sequences</taxon>
        <taxon>metagenomes</taxon>
        <taxon>ecological metagenomes</taxon>
    </lineage>
</organism>
<dbReference type="AlphaFoldDB" id="T1C428"/>
<sequence length="269" mass="28180">MRVATRLAPQNIAAWLNLTGAARDAGDLALAQSALDAALAIDGAHPAALDQLGSLRRAQGDLHAARAAYAQALALTRAPATALNLAAVELELGDAAQTVARVEALLRHPQAPAEAFLLLAQARAAQRDFAAAEAACATGLARCAGDARLLYQVGLMAEEQGAHARAAQRYRDALERDPGNLRIAAQLQFAERQCCDWREVDARGAWLRAQLAAGRAGIAPFAFLADQATPAEQRRCAEIAARALVARLPAAPVPAPAPRLRTPGAPLRV</sequence>
<gene>
    <name evidence="1" type="ORF">B1A_10282</name>
</gene>
<dbReference type="EMBL" id="AUZX01007319">
    <property type="protein sequence ID" value="EQD60059.1"/>
    <property type="molecule type" value="Genomic_DNA"/>
</dbReference>
<reference evidence="1" key="1">
    <citation type="submission" date="2013-08" db="EMBL/GenBank/DDBJ databases">
        <authorList>
            <person name="Mendez C."/>
            <person name="Richter M."/>
            <person name="Ferrer M."/>
            <person name="Sanchez J."/>
        </authorList>
    </citation>
    <scope>NUCLEOTIDE SEQUENCE</scope>
</reference>